<organism evidence="3 4">
    <name type="scientific">Boothiomyces macroporosus</name>
    <dbReference type="NCBI Taxonomy" id="261099"/>
    <lineage>
        <taxon>Eukaryota</taxon>
        <taxon>Fungi</taxon>
        <taxon>Fungi incertae sedis</taxon>
        <taxon>Chytridiomycota</taxon>
        <taxon>Chytridiomycota incertae sedis</taxon>
        <taxon>Chytridiomycetes</taxon>
        <taxon>Rhizophydiales</taxon>
        <taxon>Terramycetaceae</taxon>
        <taxon>Boothiomyces</taxon>
    </lineage>
</organism>
<gene>
    <name evidence="3" type="ORF">HK103_000403</name>
</gene>
<evidence type="ECO:0000256" key="1">
    <source>
        <dbReference type="ARBA" id="ARBA00038454"/>
    </source>
</evidence>
<evidence type="ECO:0000313" key="4">
    <source>
        <dbReference type="Proteomes" id="UP001210925"/>
    </source>
</evidence>
<dbReference type="PANTHER" id="PTHR21021">
    <property type="entry name" value="GAF/PUTATIVE CYTOSKELETAL PROTEIN"/>
    <property type="match status" value="1"/>
</dbReference>
<dbReference type="GO" id="GO:0005829">
    <property type="term" value="C:cytosol"/>
    <property type="evidence" value="ECO:0007669"/>
    <property type="project" value="TreeGrafter"/>
</dbReference>
<dbReference type="SUPFAM" id="SSF55781">
    <property type="entry name" value="GAF domain-like"/>
    <property type="match status" value="1"/>
</dbReference>
<feature type="domain" description="GAF" evidence="2">
    <location>
        <begin position="72"/>
        <end position="163"/>
    </location>
</feature>
<sequence>MAPIKTFEKKSSRDEFYQDLLETAQSLYDPKLPFIANLSNFSALLFYAFKDNEIPVNWSGFYLRDKILNNRFILGPFQGKVACSIIPIGKGVCGTAAKNGKPEVVPDTHAYVGHITCDYASLSEIVIPIMVDGNCVMLLDIDSYEFRTFGDVDLKWLMEFGEFLKRVYLENRKVDY</sequence>
<dbReference type="InterPro" id="IPR003018">
    <property type="entry name" value="GAF"/>
</dbReference>
<comment type="similarity">
    <text evidence="1">Belongs to the free Met sulfoxide reductase family.</text>
</comment>
<evidence type="ECO:0000313" key="3">
    <source>
        <dbReference type="EMBL" id="KAJ3253677.1"/>
    </source>
</evidence>
<dbReference type="InterPro" id="IPR051330">
    <property type="entry name" value="Phosphatase_reg/MetRdx"/>
</dbReference>
<accession>A0AAD5UBY9</accession>
<protein>
    <recommendedName>
        <fullName evidence="2">GAF domain-containing protein</fullName>
    </recommendedName>
</protein>
<proteinExistence type="inferred from homology"/>
<dbReference type="InterPro" id="IPR029016">
    <property type="entry name" value="GAF-like_dom_sf"/>
</dbReference>
<name>A0AAD5UBY9_9FUNG</name>
<dbReference type="Gene3D" id="3.30.450.40">
    <property type="match status" value="1"/>
</dbReference>
<keyword evidence="4" id="KW-1185">Reference proteome</keyword>
<dbReference type="Pfam" id="PF01590">
    <property type="entry name" value="GAF"/>
    <property type="match status" value="1"/>
</dbReference>
<dbReference type="GO" id="GO:0033745">
    <property type="term" value="F:L-methionine-(R)-S-oxide reductase activity"/>
    <property type="evidence" value="ECO:0007669"/>
    <property type="project" value="TreeGrafter"/>
</dbReference>
<dbReference type="AlphaFoldDB" id="A0AAD5UBY9"/>
<dbReference type="FunFam" id="3.30.450.40:FF:000008">
    <property type="entry name" value="GAF domain-containing proteins"/>
    <property type="match status" value="1"/>
</dbReference>
<comment type="caution">
    <text evidence="3">The sequence shown here is derived from an EMBL/GenBank/DDBJ whole genome shotgun (WGS) entry which is preliminary data.</text>
</comment>
<dbReference type="Proteomes" id="UP001210925">
    <property type="component" value="Unassembled WGS sequence"/>
</dbReference>
<dbReference type="PANTHER" id="PTHR21021:SF15">
    <property type="entry name" value="FREE METHIONINE-R-SULFOXIDE REDUCTASE"/>
    <property type="match status" value="1"/>
</dbReference>
<dbReference type="EMBL" id="JADGKB010000103">
    <property type="protein sequence ID" value="KAJ3253677.1"/>
    <property type="molecule type" value="Genomic_DNA"/>
</dbReference>
<evidence type="ECO:0000259" key="2">
    <source>
        <dbReference type="Pfam" id="PF01590"/>
    </source>
</evidence>
<reference evidence="3" key="1">
    <citation type="submission" date="2020-05" db="EMBL/GenBank/DDBJ databases">
        <title>Phylogenomic resolution of chytrid fungi.</title>
        <authorList>
            <person name="Stajich J.E."/>
            <person name="Amses K."/>
            <person name="Simmons R."/>
            <person name="Seto K."/>
            <person name="Myers J."/>
            <person name="Bonds A."/>
            <person name="Quandt C.A."/>
            <person name="Barry K."/>
            <person name="Liu P."/>
            <person name="Grigoriev I."/>
            <person name="Longcore J.E."/>
            <person name="James T.Y."/>
        </authorList>
    </citation>
    <scope>NUCLEOTIDE SEQUENCE</scope>
    <source>
        <strain evidence="3">PLAUS21</strain>
    </source>
</reference>